<dbReference type="InterPro" id="IPR005478">
    <property type="entry name" value="Transketolase_bac-like"/>
</dbReference>
<feature type="domain" description="Transketolase-like pyrimidine-binding" evidence="17">
    <location>
        <begin position="353"/>
        <end position="525"/>
    </location>
</feature>
<dbReference type="AlphaFoldDB" id="A0AAU9EHV4"/>
<comment type="cofactor">
    <cofactor evidence="1">
        <name>Ca(2+)</name>
        <dbReference type="ChEBI" id="CHEBI:29108"/>
    </cofactor>
</comment>
<keyword evidence="9 14" id="KW-0786">Thiamine pyrophosphate</keyword>
<dbReference type="InterPro" id="IPR005474">
    <property type="entry name" value="Transketolase_N"/>
</dbReference>
<comment type="cofactor">
    <cofactor evidence="15">
        <name>Mg(2+)</name>
        <dbReference type="ChEBI" id="CHEBI:18420"/>
    </cofactor>
    <text evidence="15">Binds 1 Mg(2+) ion per subunit. Can also utilize other divalent metal cations, such as Ca(2+), Mn(2+) and Co(2+).</text>
</comment>
<feature type="binding site" evidence="14">
    <location>
        <position position="69"/>
    </location>
    <ligand>
        <name>thiamine diphosphate</name>
        <dbReference type="ChEBI" id="CHEBI:58937"/>
    </ligand>
</feature>
<evidence type="ECO:0000256" key="7">
    <source>
        <dbReference type="ARBA" id="ARBA00022723"/>
    </source>
</evidence>
<dbReference type="SUPFAM" id="SSF52518">
    <property type="entry name" value="Thiamin diphosphate-binding fold (THDP-binding)"/>
    <property type="match status" value="2"/>
</dbReference>
<evidence type="ECO:0000313" key="19">
    <source>
        <dbReference type="Proteomes" id="UP001366166"/>
    </source>
</evidence>
<feature type="binding site" evidence="14">
    <location>
        <position position="188"/>
    </location>
    <ligand>
        <name>thiamine diphosphate</name>
        <dbReference type="ChEBI" id="CHEBI:58937"/>
    </ligand>
</feature>
<feature type="binding site" evidence="14">
    <location>
        <position position="437"/>
    </location>
    <ligand>
        <name>thiamine diphosphate</name>
        <dbReference type="ChEBI" id="CHEBI:58937"/>
    </ligand>
</feature>
<accession>A0AAU9EHV4</accession>
<evidence type="ECO:0000259" key="17">
    <source>
        <dbReference type="SMART" id="SM00861"/>
    </source>
</evidence>
<feature type="binding site" evidence="14">
    <location>
        <position position="159"/>
    </location>
    <ligand>
        <name>thiamine diphosphate</name>
        <dbReference type="ChEBI" id="CHEBI:58937"/>
    </ligand>
</feature>
<dbReference type="InterPro" id="IPR005475">
    <property type="entry name" value="Transketolase-like_Pyr-bd"/>
</dbReference>
<dbReference type="InterPro" id="IPR029061">
    <property type="entry name" value="THDP-binding"/>
</dbReference>
<feature type="binding site" evidence="15">
    <location>
        <position position="188"/>
    </location>
    <ligand>
        <name>Mg(2+)</name>
        <dbReference type="ChEBI" id="CHEBI:18420"/>
    </ligand>
</feature>
<keyword evidence="19" id="KW-1185">Reference proteome</keyword>
<feature type="binding site" evidence="13">
    <location>
        <position position="461"/>
    </location>
    <ligand>
        <name>substrate</name>
    </ligand>
</feature>
<dbReference type="SUPFAM" id="SSF52922">
    <property type="entry name" value="TK C-terminal domain-like"/>
    <property type="match status" value="1"/>
</dbReference>
<keyword evidence="6" id="KW-0808">Transferase</keyword>
<comment type="cofactor">
    <cofactor evidence="2">
        <name>Co(2+)</name>
        <dbReference type="ChEBI" id="CHEBI:48828"/>
    </cofactor>
</comment>
<evidence type="ECO:0000313" key="18">
    <source>
        <dbReference type="EMBL" id="BEQ16057.1"/>
    </source>
</evidence>
<dbReference type="PANTHER" id="PTHR43522:SF2">
    <property type="entry name" value="TRANSKETOLASE 1-RELATED"/>
    <property type="match status" value="1"/>
</dbReference>
<evidence type="ECO:0000256" key="14">
    <source>
        <dbReference type="PIRSR" id="PIRSR605478-3"/>
    </source>
</evidence>
<evidence type="ECO:0000256" key="8">
    <source>
        <dbReference type="ARBA" id="ARBA00022842"/>
    </source>
</evidence>
<evidence type="ECO:0000256" key="6">
    <source>
        <dbReference type="ARBA" id="ARBA00022679"/>
    </source>
</evidence>
<dbReference type="RefSeq" id="WP_338601345.1">
    <property type="nucleotide sequence ID" value="NZ_AP028679.1"/>
</dbReference>
<comment type="cofactor">
    <cofactor evidence="14">
        <name>thiamine diphosphate</name>
        <dbReference type="ChEBI" id="CHEBI:58937"/>
    </cofactor>
    <text evidence="14">Binds 1 thiamine pyrophosphate per subunit. During the reaction, the substrate forms a covalent intermediate with the cofactor.</text>
</comment>
<feature type="binding site" evidence="14">
    <location>
        <position position="263"/>
    </location>
    <ligand>
        <name>thiamine diphosphate</name>
        <dbReference type="ChEBI" id="CHEBI:58937"/>
    </ligand>
</feature>
<feature type="binding site" evidence="15">
    <location>
        <position position="190"/>
    </location>
    <ligand>
        <name>Mg(2+)</name>
        <dbReference type="ChEBI" id="CHEBI:18420"/>
    </ligand>
</feature>
<dbReference type="EC" id="2.2.1.1" evidence="5 11"/>
<dbReference type="GO" id="GO:0046872">
    <property type="term" value="F:metal ion binding"/>
    <property type="evidence" value="ECO:0007669"/>
    <property type="project" value="UniProtKB-KW"/>
</dbReference>
<feature type="binding site" evidence="13">
    <location>
        <position position="469"/>
    </location>
    <ligand>
        <name>substrate</name>
    </ligand>
</feature>
<evidence type="ECO:0000256" key="9">
    <source>
        <dbReference type="ARBA" id="ARBA00023052"/>
    </source>
</evidence>
<evidence type="ECO:0000256" key="15">
    <source>
        <dbReference type="PIRSR" id="PIRSR605478-4"/>
    </source>
</evidence>
<feature type="binding site" evidence="13">
    <location>
        <position position="356"/>
    </location>
    <ligand>
        <name>substrate</name>
    </ligand>
</feature>
<feature type="binding site" evidence="13">
    <location>
        <position position="383"/>
    </location>
    <ligand>
        <name>substrate</name>
    </ligand>
</feature>
<feature type="binding site" evidence="15">
    <location>
        <position position="158"/>
    </location>
    <ligand>
        <name>Mg(2+)</name>
        <dbReference type="ChEBI" id="CHEBI:18420"/>
    </ligand>
</feature>
<gene>
    <name evidence="18" type="ORF">FAK_31230</name>
</gene>
<dbReference type="InterPro" id="IPR055152">
    <property type="entry name" value="Transketolase-like_C_2"/>
</dbReference>
<keyword evidence="7 15" id="KW-0479">Metal-binding</keyword>
<dbReference type="FunFam" id="3.40.50.970:FF:000004">
    <property type="entry name" value="Transketolase"/>
    <property type="match status" value="1"/>
</dbReference>
<feature type="site" description="Important for catalytic activity" evidence="16">
    <location>
        <position position="29"/>
    </location>
</feature>
<dbReference type="InterPro" id="IPR009014">
    <property type="entry name" value="Transketo_C/PFOR_II"/>
</dbReference>
<protein>
    <recommendedName>
        <fullName evidence="5 11">Transketolase</fullName>
        <ecNumber evidence="5 11">2.2.1.1</ecNumber>
    </recommendedName>
</protein>
<comment type="catalytic activity">
    <reaction evidence="10">
        <text>D-sedoheptulose 7-phosphate + D-glyceraldehyde 3-phosphate = aldehydo-D-ribose 5-phosphate + D-xylulose 5-phosphate</text>
        <dbReference type="Rhea" id="RHEA:10508"/>
        <dbReference type="ChEBI" id="CHEBI:57483"/>
        <dbReference type="ChEBI" id="CHEBI:57737"/>
        <dbReference type="ChEBI" id="CHEBI:58273"/>
        <dbReference type="ChEBI" id="CHEBI:59776"/>
        <dbReference type="EC" id="2.2.1.1"/>
    </reaction>
</comment>
<dbReference type="Pfam" id="PF22613">
    <property type="entry name" value="Transketolase_C_1"/>
    <property type="match status" value="1"/>
</dbReference>
<dbReference type="PROSITE" id="PS00801">
    <property type="entry name" value="TRANSKETOLASE_1"/>
    <property type="match status" value="1"/>
</dbReference>
<dbReference type="FunFam" id="3.40.50.970:FF:000003">
    <property type="entry name" value="Transketolase"/>
    <property type="match status" value="1"/>
</dbReference>
<comment type="similarity">
    <text evidence="3">Belongs to the transketolase family.</text>
</comment>
<dbReference type="NCBIfam" id="TIGR00232">
    <property type="entry name" value="tktlase_bact"/>
    <property type="match status" value="1"/>
</dbReference>
<dbReference type="CDD" id="cd07033">
    <property type="entry name" value="TPP_PYR_DXS_TK_like"/>
    <property type="match status" value="1"/>
</dbReference>
<feature type="binding site" evidence="13">
    <location>
        <position position="263"/>
    </location>
    <ligand>
        <name>substrate</name>
    </ligand>
</feature>
<dbReference type="GO" id="GO:0005829">
    <property type="term" value="C:cytosol"/>
    <property type="evidence" value="ECO:0007669"/>
    <property type="project" value="TreeGrafter"/>
</dbReference>
<reference evidence="19" key="1">
    <citation type="journal article" date="2023" name="Arch. Microbiol.">
        <title>Desulfoferula mesophilus gen. nov. sp. nov., a mesophilic sulfate-reducing bacterium isolated from a brackish lake sediment.</title>
        <authorList>
            <person name="Watanabe T."/>
            <person name="Yabe T."/>
            <person name="Tsuji J.M."/>
            <person name="Fukui M."/>
        </authorList>
    </citation>
    <scope>NUCLEOTIDE SEQUENCE [LARGE SCALE GENOMIC DNA]</scope>
    <source>
        <strain evidence="19">12FAK</strain>
    </source>
</reference>
<dbReference type="GO" id="GO:0009052">
    <property type="term" value="P:pentose-phosphate shunt, non-oxidative branch"/>
    <property type="evidence" value="ECO:0007669"/>
    <property type="project" value="UniProtKB-ARBA"/>
</dbReference>
<keyword evidence="8 15" id="KW-0460">Magnesium</keyword>
<feature type="binding site" evidence="13">
    <location>
        <position position="520"/>
    </location>
    <ligand>
        <name>substrate</name>
    </ligand>
</feature>
<evidence type="ECO:0000256" key="4">
    <source>
        <dbReference type="ARBA" id="ARBA00011738"/>
    </source>
</evidence>
<name>A0AAU9EHV4_9BACT</name>
<dbReference type="FunFam" id="3.40.50.920:FF:000003">
    <property type="entry name" value="Transketolase"/>
    <property type="match status" value="1"/>
</dbReference>
<evidence type="ECO:0000256" key="2">
    <source>
        <dbReference type="ARBA" id="ARBA00001941"/>
    </source>
</evidence>
<dbReference type="EMBL" id="AP028679">
    <property type="protein sequence ID" value="BEQ16057.1"/>
    <property type="molecule type" value="Genomic_DNA"/>
</dbReference>
<feature type="active site" description="Proton donor" evidence="12">
    <location>
        <position position="411"/>
    </location>
</feature>
<dbReference type="Proteomes" id="UP001366166">
    <property type="component" value="Chromosome"/>
</dbReference>
<evidence type="ECO:0000256" key="11">
    <source>
        <dbReference type="NCBIfam" id="TIGR00232"/>
    </source>
</evidence>
<dbReference type="GO" id="GO:0004802">
    <property type="term" value="F:transketolase activity"/>
    <property type="evidence" value="ECO:0007669"/>
    <property type="project" value="UniProtKB-UniRule"/>
</dbReference>
<evidence type="ECO:0000256" key="1">
    <source>
        <dbReference type="ARBA" id="ARBA00001913"/>
    </source>
</evidence>
<dbReference type="KEGG" id="dmp:FAK_31230"/>
<dbReference type="PANTHER" id="PTHR43522">
    <property type="entry name" value="TRANSKETOLASE"/>
    <property type="match status" value="1"/>
</dbReference>
<dbReference type="Pfam" id="PF02779">
    <property type="entry name" value="Transket_pyr"/>
    <property type="match status" value="1"/>
</dbReference>
<proteinExistence type="inferred from homology"/>
<evidence type="ECO:0000256" key="3">
    <source>
        <dbReference type="ARBA" id="ARBA00007131"/>
    </source>
</evidence>
<dbReference type="Gene3D" id="3.40.50.970">
    <property type="match status" value="2"/>
</dbReference>
<dbReference type="SMART" id="SM00861">
    <property type="entry name" value="Transket_pyr"/>
    <property type="match status" value="1"/>
</dbReference>
<feature type="binding site" evidence="13">
    <location>
        <position position="473"/>
    </location>
    <ligand>
        <name>substrate</name>
    </ligand>
</feature>
<feature type="binding site" evidence="14">
    <location>
        <begin position="117"/>
        <end position="119"/>
    </location>
    <ligand>
        <name>thiamine diphosphate</name>
        <dbReference type="ChEBI" id="CHEBI:58937"/>
    </ligand>
</feature>
<evidence type="ECO:0000256" key="13">
    <source>
        <dbReference type="PIRSR" id="PIRSR605478-2"/>
    </source>
</evidence>
<evidence type="ECO:0000256" key="5">
    <source>
        <dbReference type="ARBA" id="ARBA00013152"/>
    </source>
</evidence>
<sequence length="666" mass="71356">MSDKDLEQLAVNTIRMLAADMVEQANSGHPGMPLGAAPMAYLLWTRFMHYNPSDPLWANRDRFVLSAGHGSALLYAMLHLTGYDLSLEDIKKFRQWGSKTPGHPEHGVAPGVEATTGPLGQGFAMGVGMALAERWLAQTYNRPGYEVVDHYTYAIVSDGDLMEGVASEAASLAGTLKLGKLIYLYDDNHISIEGDTELTYTEDAMARFAAYGWHTQKVADGNDLEAMAAAVEAARAETGKPSITAVRTHIGYGSPKIDTSGVHGEPLGAEAIEATRQALGCKPDNFCVPNEALKFFRAGQERGVKEQGAWQKTFAAYRGEYPDLAARLQDELAGQLPAGWDSEVPVFAEGEKIATRAASGKVLNALALKVPNLVGGSADLAPSNKTLIAGSGDMRLGQEPGGRNIHFGVRELGMGAVVNGMALHGGVIPYGATFFVFSDYMRPALRLSAIMGCHSIWIFTHDSIGVGEDGPTHQPVEHLMSLRAMPGFTVMRPAEGNETAAAWRLALEHKHGPVALVLSRQKLPCLDPQAHPIAKGVAKGAYVLQDSKTTPELILMATGSEVTLALAAAKELAGKGLLVRVVSMPCWELFQDQDQAYKDKVLPPQVKARLAIEAGTTLGWERWVGDQGAVIGLDRFGESAPGPVVMDKLGFNLDNVVNTALKLVAK</sequence>
<dbReference type="Pfam" id="PF00456">
    <property type="entry name" value="Transketolase_N"/>
    <property type="match status" value="1"/>
</dbReference>
<feature type="site" description="Important for catalytic activity" evidence="16">
    <location>
        <position position="263"/>
    </location>
</feature>
<organism evidence="18 19">
    <name type="scientific">Desulfoferula mesophila</name>
    <dbReference type="NCBI Taxonomy" id="3058419"/>
    <lineage>
        <taxon>Bacteria</taxon>
        <taxon>Pseudomonadati</taxon>
        <taxon>Thermodesulfobacteriota</taxon>
        <taxon>Desulfarculia</taxon>
        <taxon>Desulfarculales</taxon>
        <taxon>Desulfarculaceae</taxon>
        <taxon>Desulfoferula</taxon>
    </lineage>
</organism>
<evidence type="ECO:0000256" key="12">
    <source>
        <dbReference type="PIRSR" id="PIRSR605478-1"/>
    </source>
</evidence>
<dbReference type="CDD" id="cd02012">
    <property type="entry name" value="TPP_TK"/>
    <property type="match status" value="1"/>
</dbReference>
<evidence type="ECO:0000256" key="10">
    <source>
        <dbReference type="ARBA" id="ARBA00049473"/>
    </source>
</evidence>
<feature type="binding site" evidence="13">
    <location>
        <position position="29"/>
    </location>
    <ligand>
        <name>substrate</name>
    </ligand>
</feature>
<dbReference type="Gene3D" id="3.40.50.920">
    <property type="match status" value="1"/>
</dbReference>
<evidence type="ECO:0000256" key="16">
    <source>
        <dbReference type="PIRSR" id="PIRSR605478-5"/>
    </source>
</evidence>
<dbReference type="InterPro" id="IPR049557">
    <property type="entry name" value="Transketolase_CS"/>
</dbReference>
<comment type="subunit">
    <text evidence="4">Homodimer.</text>
</comment>
<dbReference type="InterPro" id="IPR033247">
    <property type="entry name" value="Transketolase_fam"/>
</dbReference>